<dbReference type="Gene3D" id="2.130.10.30">
    <property type="entry name" value="Regulator of chromosome condensation 1/beta-lactamase-inhibitor protein II"/>
    <property type="match status" value="2"/>
</dbReference>
<dbReference type="SUPFAM" id="SSF50985">
    <property type="entry name" value="RCC1/BLIP-II"/>
    <property type="match status" value="1"/>
</dbReference>
<feature type="repeat" description="RCC1" evidence="2">
    <location>
        <begin position="58"/>
        <end position="110"/>
    </location>
</feature>
<dbReference type="InterPro" id="IPR000408">
    <property type="entry name" value="Reg_chr_condens"/>
</dbReference>
<name>A0A2P6VBD1_9CHLO</name>
<proteinExistence type="predicted"/>
<feature type="domain" description="RCC1-like" evidence="3">
    <location>
        <begin position="5"/>
        <end position="402"/>
    </location>
</feature>
<feature type="repeat" description="RCC1" evidence="2">
    <location>
        <begin position="275"/>
        <end position="325"/>
    </location>
</feature>
<feature type="repeat" description="RCC1" evidence="2">
    <location>
        <begin position="164"/>
        <end position="223"/>
    </location>
</feature>
<dbReference type="Pfam" id="PF25390">
    <property type="entry name" value="WD40_RLD"/>
    <property type="match status" value="1"/>
</dbReference>
<dbReference type="PROSITE" id="PS50012">
    <property type="entry name" value="RCC1_3"/>
    <property type="match status" value="7"/>
</dbReference>
<evidence type="ECO:0000313" key="5">
    <source>
        <dbReference type="Proteomes" id="UP000239649"/>
    </source>
</evidence>
<dbReference type="InterPro" id="IPR009091">
    <property type="entry name" value="RCC1/BLIP-II"/>
</dbReference>
<dbReference type="PANTHER" id="PTHR22870:SF395">
    <property type="entry name" value="UVB-RESISTANCE PROTEIN UVR8-RELATED"/>
    <property type="match status" value="1"/>
</dbReference>
<dbReference type="Proteomes" id="UP000239649">
    <property type="component" value="Unassembled WGS sequence"/>
</dbReference>
<evidence type="ECO:0000313" key="4">
    <source>
        <dbReference type="EMBL" id="PSC71361.1"/>
    </source>
</evidence>
<dbReference type="EMBL" id="LHPF02000015">
    <property type="protein sequence ID" value="PSC71361.1"/>
    <property type="molecule type" value="Genomic_DNA"/>
</dbReference>
<protein>
    <submittedName>
        <fullName evidence="4">Ultraviolet-B receptor UVR8</fullName>
    </submittedName>
</protein>
<dbReference type="PRINTS" id="PR00633">
    <property type="entry name" value="RCCNDNSATION"/>
</dbReference>
<dbReference type="PANTHER" id="PTHR22870">
    <property type="entry name" value="REGULATOR OF CHROMOSOME CONDENSATION"/>
    <property type="match status" value="1"/>
</dbReference>
<sequence>MRRVLATFGNGDCGRLGHSLVDHAAEEVPRVVRSLLGGPPLAAVAAGGAHTVALDADGAVHTWGLNDKGQLGLGHDREETELGLPQEVPMPERCVALAAGYFHTLALGESGAVWAFGCNGKGQLGLGKDVVLAREPRLVKGLQDQKVVALAAGMEHSLALTAGGEVYSWGASAHGRLGHGAPTSLRLFGAGVEFKPRLIRAFEALRIKQISAGQMHSAAISADGDAFMWGYGKFNQLGFGNDEDVQTPAVLPPLRGNTAAIACGWLHTLAVAHGGAVLSWGANQNGVLGHGHEKDQTPKWPTRIPCLEAKQVAAGWKHSAAVTTGGRLCTWGWGGSQGTAYSFEKGSGTGGQLGHGNDFDYWSPHQVEWLQLEETEWTKQVHEGGETAWRVKQVACGLNHMAAIIELSPGVQL</sequence>
<dbReference type="OrthoDB" id="526307at2759"/>
<dbReference type="AlphaFoldDB" id="A0A2P6VBD1"/>
<feature type="repeat" description="RCC1" evidence="2">
    <location>
        <begin position="3"/>
        <end position="57"/>
    </location>
</feature>
<dbReference type="InterPro" id="IPR058923">
    <property type="entry name" value="RCC1-like_dom"/>
</dbReference>
<feature type="repeat" description="RCC1" evidence="2">
    <location>
        <begin position="338"/>
        <end position="407"/>
    </location>
</feature>
<feature type="repeat" description="RCC1" evidence="2">
    <location>
        <begin position="224"/>
        <end position="274"/>
    </location>
</feature>
<keyword evidence="4" id="KW-0675">Receptor</keyword>
<dbReference type="PROSITE" id="PS00626">
    <property type="entry name" value="RCC1_2"/>
    <property type="match status" value="5"/>
</dbReference>
<accession>A0A2P6VBD1</accession>
<keyword evidence="1" id="KW-0677">Repeat</keyword>
<gene>
    <name evidence="4" type="ORF">C2E20_5377</name>
</gene>
<evidence type="ECO:0000256" key="1">
    <source>
        <dbReference type="ARBA" id="ARBA00022737"/>
    </source>
</evidence>
<organism evidence="4 5">
    <name type="scientific">Micractinium conductrix</name>
    <dbReference type="NCBI Taxonomy" id="554055"/>
    <lineage>
        <taxon>Eukaryota</taxon>
        <taxon>Viridiplantae</taxon>
        <taxon>Chlorophyta</taxon>
        <taxon>core chlorophytes</taxon>
        <taxon>Trebouxiophyceae</taxon>
        <taxon>Chlorellales</taxon>
        <taxon>Chlorellaceae</taxon>
        <taxon>Chlorella clade</taxon>
        <taxon>Micractinium</taxon>
    </lineage>
</organism>
<dbReference type="STRING" id="554055.A0A2P6VBD1"/>
<evidence type="ECO:0000256" key="2">
    <source>
        <dbReference type="PROSITE-ProRule" id="PRU00235"/>
    </source>
</evidence>
<comment type="caution">
    <text evidence="4">The sequence shown here is derived from an EMBL/GenBank/DDBJ whole genome shotgun (WGS) entry which is preliminary data.</text>
</comment>
<reference evidence="4 5" key="1">
    <citation type="journal article" date="2018" name="Plant J.">
        <title>Genome sequences of Chlorella sorokiniana UTEX 1602 and Micractinium conductrix SAG 241.80: implications to maltose excretion by a green alga.</title>
        <authorList>
            <person name="Arriola M.B."/>
            <person name="Velmurugan N."/>
            <person name="Zhang Y."/>
            <person name="Plunkett M.H."/>
            <person name="Hondzo H."/>
            <person name="Barney B.M."/>
        </authorList>
    </citation>
    <scope>NUCLEOTIDE SEQUENCE [LARGE SCALE GENOMIC DNA]</scope>
    <source>
        <strain evidence="4 5">SAG 241.80</strain>
    </source>
</reference>
<dbReference type="InterPro" id="IPR051210">
    <property type="entry name" value="Ub_ligase/GEF_domain"/>
</dbReference>
<keyword evidence="5" id="KW-1185">Reference proteome</keyword>
<evidence type="ECO:0000259" key="3">
    <source>
        <dbReference type="Pfam" id="PF25390"/>
    </source>
</evidence>
<feature type="repeat" description="RCC1" evidence="2">
    <location>
        <begin position="111"/>
        <end position="163"/>
    </location>
</feature>